<evidence type="ECO:0000259" key="1">
    <source>
        <dbReference type="Pfam" id="PF18765"/>
    </source>
</evidence>
<name>A0A0G1IKH1_9BACT</name>
<dbReference type="PANTHER" id="PTHR43852">
    <property type="entry name" value="NUCLEOTIDYLTRANSFERASE"/>
    <property type="match status" value="1"/>
</dbReference>
<dbReference type="EMBL" id="LCIR01000006">
    <property type="protein sequence ID" value="KKT59891.1"/>
    <property type="molecule type" value="Genomic_DNA"/>
</dbReference>
<dbReference type="SUPFAM" id="SSF81301">
    <property type="entry name" value="Nucleotidyltransferase"/>
    <property type="match status" value="1"/>
</dbReference>
<dbReference type="InterPro" id="IPR043519">
    <property type="entry name" value="NT_sf"/>
</dbReference>
<dbReference type="Gene3D" id="3.30.460.10">
    <property type="entry name" value="Beta Polymerase, domain 2"/>
    <property type="match status" value="1"/>
</dbReference>
<dbReference type="InterPro" id="IPR041633">
    <property type="entry name" value="Polbeta"/>
</dbReference>
<accession>A0A0G1IKH1</accession>
<dbReference type="NCBIfam" id="NF047752">
    <property type="entry name" value="MntA_antitoxin"/>
    <property type="match status" value="1"/>
</dbReference>
<dbReference type="CDD" id="cd05403">
    <property type="entry name" value="NT_KNTase_like"/>
    <property type="match status" value="1"/>
</dbReference>
<reference evidence="2 3" key="1">
    <citation type="journal article" date="2015" name="Nature">
        <title>rRNA introns, odd ribosomes, and small enigmatic genomes across a large radiation of phyla.</title>
        <authorList>
            <person name="Brown C.T."/>
            <person name="Hug L.A."/>
            <person name="Thomas B.C."/>
            <person name="Sharon I."/>
            <person name="Castelle C.J."/>
            <person name="Singh A."/>
            <person name="Wilkins M.J."/>
            <person name="Williams K.H."/>
            <person name="Banfield J.F."/>
        </authorList>
    </citation>
    <scope>NUCLEOTIDE SEQUENCE [LARGE SCALE GENOMIC DNA]</scope>
</reference>
<proteinExistence type="predicted"/>
<gene>
    <name evidence="2" type="ORF">UW53_C0006G0038</name>
</gene>
<comment type="caution">
    <text evidence="2">The sequence shown here is derived from an EMBL/GenBank/DDBJ whole genome shotgun (WGS) entry which is preliminary data.</text>
</comment>
<dbReference type="PANTHER" id="PTHR43852:SF3">
    <property type="entry name" value="NUCLEOTIDYLTRANSFERASE"/>
    <property type="match status" value="1"/>
</dbReference>
<organism evidence="2 3">
    <name type="scientific">Candidatus Giovannonibacteria bacterium GW2011_GWA1_44_25</name>
    <dbReference type="NCBI Taxonomy" id="1618645"/>
    <lineage>
        <taxon>Bacteria</taxon>
        <taxon>Candidatus Giovannoniibacteriota</taxon>
    </lineage>
</organism>
<sequence>MIKLTEKKKEELKNVAEKYGLKLLVLFGSSVTGKTHKESDVDIAYLSTKNLGIREEAQMMLDLNPILKSQRIDLVNIHLAPPLLLYAISDNGQVLYQTNPLNFYELRAYAFKRYVEAKPLFELKERRLKEYVQGIS</sequence>
<feature type="domain" description="Polymerase beta nucleotidyltransferase" evidence="1">
    <location>
        <begin position="10"/>
        <end position="99"/>
    </location>
</feature>
<dbReference type="Proteomes" id="UP000034087">
    <property type="component" value="Unassembled WGS sequence"/>
</dbReference>
<evidence type="ECO:0000313" key="3">
    <source>
        <dbReference type="Proteomes" id="UP000034087"/>
    </source>
</evidence>
<dbReference type="InterPro" id="IPR052930">
    <property type="entry name" value="TA_antitoxin_MntA"/>
</dbReference>
<evidence type="ECO:0000313" key="2">
    <source>
        <dbReference type="EMBL" id="KKT59891.1"/>
    </source>
</evidence>
<protein>
    <submittedName>
        <fullName evidence="2">Polymerase beta domain protein region protein</fullName>
    </submittedName>
</protein>
<dbReference type="Pfam" id="PF18765">
    <property type="entry name" value="Polbeta"/>
    <property type="match status" value="1"/>
</dbReference>
<dbReference type="AlphaFoldDB" id="A0A0G1IKH1"/>